<dbReference type="GO" id="GO:0007034">
    <property type="term" value="P:vacuolar transport"/>
    <property type="evidence" value="ECO:0007669"/>
    <property type="project" value="TreeGrafter"/>
</dbReference>
<dbReference type="RefSeq" id="XP_030548589.2">
    <property type="nucleotide sequence ID" value="XM_030692729.2"/>
</dbReference>
<evidence type="ECO:0000256" key="1">
    <source>
        <dbReference type="ARBA" id="ARBA00023006"/>
    </source>
</evidence>
<proteinExistence type="predicted"/>
<dbReference type="KEGG" id="rarg:115753881"/>
<evidence type="ECO:0000313" key="3">
    <source>
        <dbReference type="Proteomes" id="UP000827889"/>
    </source>
</evidence>
<dbReference type="GO" id="GO:0005770">
    <property type="term" value="C:late endosome"/>
    <property type="evidence" value="ECO:0007669"/>
    <property type="project" value="TreeGrafter"/>
</dbReference>
<dbReference type="InterPro" id="IPR039272">
    <property type="entry name" value="CLEC16A/TT9"/>
</dbReference>
<sequence length="777" mass="88257">MWRSLWRSIDRFSPQYFKYVINELRGIKVVDRSNREMVIDLMQSIVETVTYGDRHDPLIFEYFMEYQVMAEFVRVLRISKNSRIEATLLQYLSIMIQNIDSEHAIYYCFSNDYINNIITHPYKFDGGDLAPYYISFLRAVSSKINRDTLCLLVKVDGDNVISFPLYSEALKFARHGEKMIQTAVRALSLNVYNVSDHTVFQFLTSPPVSNYFSDLVQSLKEQCISLDTIVHANNETSPQGRIKDIQLDTDKVVDDLYYLKDIICVGEWRLSRCVMENLLKLLVLPALLPLLLFEEKSDSSFSAVTSLYIVSRILQVVGGRSLINFIAGIILYPYLASSKEDAAQVNNCDGTSDSDSFSRYISKLEAIVYADFESEGTENINGENSLGGLVGYKSCDSPSVSCIDYKKCTKRNGILGYVFSDNPALSLSSLYLLLILAESKDCDGFLSGMIRSIVLPHEKIVNVLLKVLANPLHTVLTYQQTGWFLEKWLGFQGMKLGNDCSMLFNTSYEQSRVQLQKELDGPWFDYIPDTLRNEWESCKKDLEEPMNQKDPLFALELHIGQQKDNSCATTSSVSWQRMVDAVKDFVLHLQLKALIWKQDRPDKLVLDVETLSTSESWKTRSSDHSSANFGAEVALGSAFSCRIAFSNAGIRDIYAIPVSKGKTGKLLLMEKHPFRTQKGVVIAIAPLPGLSPKIDKEHPTWLHLQIREFDPRFDSSKTKSHHSKRSNHVTDGKWTLGFPNAEACKAAQLMILEETSRQRSFVERQIALMLRDNALVD</sequence>
<evidence type="ECO:0000259" key="2">
    <source>
        <dbReference type="Pfam" id="PF09758"/>
    </source>
</evidence>
<dbReference type="Pfam" id="PF09758">
    <property type="entry name" value="FPL"/>
    <property type="match status" value="1"/>
</dbReference>
<keyword evidence="1" id="KW-0072">Autophagy</keyword>
<dbReference type="PANTHER" id="PTHR21481">
    <property type="entry name" value="PROTEIN CLEC16A"/>
    <property type="match status" value="1"/>
</dbReference>
<evidence type="ECO:0000313" key="4">
    <source>
        <dbReference type="RefSeq" id="XP_030548589.2"/>
    </source>
</evidence>
<name>A0A8B8QN27_9MYRT</name>
<dbReference type="GO" id="GO:0016197">
    <property type="term" value="P:endosomal transport"/>
    <property type="evidence" value="ECO:0007669"/>
    <property type="project" value="TreeGrafter"/>
</dbReference>
<dbReference type="Proteomes" id="UP000827889">
    <property type="component" value="Chromosome 10"/>
</dbReference>
<accession>A0A8B8QN27</accession>
<gene>
    <name evidence="4" type="primary">LOC115753881</name>
</gene>
<dbReference type="GO" id="GO:0005794">
    <property type="term" value="C:Golgi apparatus"/>
    <property type="evidence" value="ECO:0007669"/>
    <property type="project" value="TreeGrafter"/>
</dbReference>
<feature type="domain" description="FPL" evidence="2">
    <location>
        <begin position="42"/>
        <end position="192"/>
    </location>
</feature>
<reference evidence="4" key="1">
    <citation type="submission" date="2025-08" db="UniProtKB">
        <authorList>
            <consortium name="RefSeq"/>
        </authorList>
    </citation>
    <scope>IDENTIFICATION</scope>
    <source>
        <tissue evidence="4">Leaf</tissue>
    </source>
</reference>
<dbReference type="PANTHER" id="PTHR21481:SF0">
    <property type="entry name" value="PROTEIN CLEC16A"/>
    <property type="match status" value="1"/>
</dbReference>
<organism evidence="3 4">
    <name type="scientific">Rhodamnia argentea</name>
    <dbReference type="NCBI Taxonomy" id="178133"/>
    <lineage>
        <taxon>Eukaryota</taxon>
        <taxon>Viridiplantae</taxon>
        <taxon>Streptophyta</taxon>
        <taxon>Embryophyta</taxon>
        <taxon>Tracheophyta</taxon>
        <taxon>Spermatophyta</taxon>
        <taxon>Magnoliopsida</taxon>
        <taxon>eudicotyledons</taxon>
        <taxon>Gunneridae</taxon>
        <taxon>Pentapetalae</taxon>
        <taxon>rosids</taxon>
        <taxon>malvids</taxon>
        <taxon>Myrtales</taxon>
        <taxon>Myrtaceae</taxon>
        <taxon>Myrtoideae</taxon>
        <taxon>Myrteae</taxon>
        <taxon>Australasian group</taxon>
        <taxon>Rhodamnia</taxon>
    </lineage>
</organism>
<dbReference type="AlphaFoldDB" id="A0A8B8QN27"/>
<dbReference type="GO" id="GO:0006914">
    <property type="term" value="P:autophagy"/>
    <property type="evidence" value="ECO:0007669"/>
    <property type="project" value="UniProtKB-KW"/>
</dbReference>
<keyword evidence="3" id="KW-1185">Reference proteome</keyword>
<dbReference type="InterPro" id="IPR019155">
    <property type="entry name" value="CLEC16A/TT9_N"/>
</dbReference>
<dbReference type="GO" id="GO:1901096">
    <property type="term" value="P:regulation of autophagosome maturation"/>
    <property type="evidence" value="ECO:0007669"/>
    <property type="project" value="TreeGrafter"/>
</dbReference>
<dbReference type="GeneID" id="115753881"/>
<protein>
    <submittedName>
        <fullName evidence="4">Protein TRANSPARENT TESTA 9-like isoform X1</fullName>
    </submittedName>
</protein>